<proteinExistence type="predicted"/>
<dbReference type="Proteomes" id="UP001500506">
    <property type="component" value="Unassembled WGS sequence"/>
</dbReference>
<evidence type="ECO:0008006" key="4">
    <source>
        <dbReference type="Google" id="ProtNLM"/>
    </source>
</evidence>
<dbReference type="EMBL" id="BAAANH010000001">
    <property type="protein sequence ID" value="GAA1749446.1"/>
    <property type="molecule type" value="Genomic_DNA"/>
</dbReference>
<dbReference type="PANTHER" id="PTHR30032">
    <property type="entry name" value="N-ACETYLMURAMOYL-L-ALANINE AMIDASE-RELATED"/>
    <property type="match status" value="1"/>
</dbReference>
<protein>
    <recommendedName>
        <fullName evidence="4">Cell wall-binding repeat-containing protein</fullName>
    </recommendedName>
</protein>
<evidence type="ECO:0000313" key="3">
    <source>
        <dbReference type="Proteomes" id="UP001500506"/>
    </source>
</evidence>
<sequence>MLVASSLVLPAQASENPVASAATAGASTPSAPSAPSAPTLGDGDDTVDELALHEAHIAQQAATAAEPIPGDAVARQAAAKRAELDAVIVDDGFAAAAVAPFYAGNLISGANFNNGSAMTEAEIQAFLKRMVGTCATSSCLANLKMNTPTRTWSFGTCATYRGGTAESAARIIYKVQRACNLSAKVILVTLQKEQSLLTDPAPTAGVLRKAMGYGCPDTAACDSTYYGFFNQVFAAARQLTWYGNPGGSFTWLKVGQPNHILFHPDSARCGGSSVTIRNAATAALYYYTPYQPNSAALANLYGTGDACSSYGNRNFWRMYNDWFGDPRVSTAIPITRMSGEDRFATAAAISKRSYPNPGVPVVYIASGLDFADALAAAPAAAHQGGPLLLTTKWTVPSATLAELKRLAPRQIVISGGGGAIGGAVASALAAIAPTVRVGGADRFETSRLLADHAFDSAAAAYLATGHDFPDGLSAGAAAGALDVPVVLVDGRAGQLDAATFATLGALNVPEVRIAGGTSVVSAGIASSLTAASLVVKRYGGADRYATSVALNRAAFGMRANVFMATGALFPDALSGAAAAGAAGDPLYLARPNCVPSPVRSALMAHGATSLTLLGGPGALNDGVAYLRLC</sequence>
<dbReference type="InterPro" id="IPR007253">
    <property type="entry name" value="Cell_wall-bd_2"/>
</dbReference>
<keyword evidence="3" id="KW-1185">Reference proteome</keyword>
<evidence type="ECO:0000313" key="2">
    <source>
        <dbReference type="EMBL" id="GAA1749446.1"/>
    </source>
</evidence>
<accession>A0ABN2K6M4</accession>
<organism evidence="2 3">
    <name type="scientific">Agromyces humatus</name>
    <dbReference type="NCBI Taxonomy" id="279573"/>
    <lineage>
        <taxon>Bacteria</taxon>
        <taxon>Bacillati</taxon>
        <taxon>Actinomycetota</taxon>
        <taxon>Actinomycetes</taxon>
        <taxon>Micrococcales</taxon>
        <taxon>Microbacteriaceae</taxon>
        <taxon>Agromyces</taxon>
    </lineage>
</organism>
<gene>
    <name evidence="2" type="ORF">GCM10009747_03350</name>
</gene>
<name>A0ABN2K6M4_9MICO</name>
<dbReference type="PANTHER" id="PTHR30032:SF8">
    <property type="entry name" value="GERMINATION-SPECIFIC N-ACETYLMURAMOYL-L-ALANINE AMIDASE"/>
    <property type="match status" value="1"/>
</dbReference>
<feature type="region of interest" description="Disordered" evidence="1">
    <location>
        <begin position="18"/>
        <end position="45"/>
    </location>
</feature>
<evidence type="ECO:0000256" key="1">
    <source>
        <dbReference type="SAM" id="MobiDB-lite"/>
    </source>
</evidence>
<feature type="compositionally biased region" description="Low complexity" evidence="1">
    <location>
        <begin position="18"/>
        <end position="39"/>
    </location>
</feature>
<dbReference type="Pfam" id="PF04122">
    <property type="entry name" value="CW_binding_2"/>
    <property type="match status" value="3"/>
</dbReference>
<reference evidence="2 3" key="1">
    <citation type="journal article" date="2019" name="Int. J. Syst. Evol. Microbiol.">
        <title>The Global Catalogue of Microorganisms (GCM) 10K type strain sequencing project: providing services to taxonomists for standard genome sequencing and annotation.</title>
        <authorList>
            <consortium name="The Broad Institute Genomics Platform"/>
            <consortium name="The Broad Institute Genome Sequencing Center for Infectious Disease"/>
            <person name="Wu L."/>
            <person name="Ma J."/>
        </authorList>
    </citation>
    <scope>NUCLEOTIDE SEQUENCE [LARGE SCALE GENOMIC DNA]</scope>
    <source>
        <strain evidence="2 3">JCM 14319</strain>
    </source>
</reference>
<comment type="caution">
    <text evidence="2">The sequence shown here is derived from an EMBL/GenBank/DDBJ whole genome shotgun (WGS) entry which is preliminary data.</text>
</comment>
<dbReference type="InterPro" id="IPR051922">
    <property type="entry name" value="Bact_Sporulation_Assoc"/>
</dbReference>